<protein>
    <submittedName>
        <fullName evidence="1">DNA topoisomerase III</fullName>
    </submittedName>
</protein>
<proteinExistence type="predicted"/>
<accession>A0A2N5PA22</accession>
<dbReference type="AlphaFoldDB" id="A0A2N5PA22"/>
<dbReference type="EMBL" id="NIHT01000027">
    <property type="protein sequence ID" value="PLT71990.1"/>
    <property type="molecule type" value="Genomic_DNA"/>
</dbReference>
<organism evidence="1 3">
    <name type="scientific">Mediterraneibacter gnavus</name>
    <name type="common">Ruminococcus gnavus</name>
    <dbReference type="NCBI Taxonomy" id="33038"/>
    <lineage>
        <taxon>Bacteria</taxon>
        <taxon>Bacillati</taxon>
        <taxon>Bacillota</taxon>
        <taxon>Clostridia</taxon>
        <taxon>Lachnospirales</taxon>
        <taxon>Lachnospiraceae</taxon>
        <taxon>Mediterraneibacter</taxon>
    </lineage>
</organism>
<keyword evidence="1" id="KW-0413">Isomerase</keyword>
<comment type="caution">
    <text evidence="1">The sequence shown here is derived from an EMBL/GenBank/DDBJ whole genome shotgun (WGS) entry which is preliminary data.</text>
</comment>
<reference evidence="1 3" key="1">
    <citation type="journal article" date="2017" name="Genome Med.">
        <title>A novel Ruminococcus gnavus clade enriched in inflammatory bowel disease patients.</title>
        <authorList>
            <person name="Hall A.B."/>
            <person name="Yassour M."/>
            <person name="Sauk J."/>
            <person name="Garner A."/>
            <person name="Jiang X."/>
            <person name="Arthur T."/>
            <person name="Lagoudas G.K."/>
            <person name="Vatanen T."/>
            <person name="Fornelos N."/>
            <person name="Wilson R."/>
            <person name="Bertha M."/>
            <person name="Cohen M."/>
            <person name="Garber J."/>
            <person name="Khalili H."/>
            <person name="Gevers D."/>
            <person name="Ananthakrishnan A.N."/>
            <person name="Kugathasan S."/>
            <person name="Lander E.S."/>
            <person name="Blainey P."/>
            <person name="Vlamakis H."/>
            <person name="Xavier R.J."/>
            <person name="Huttenhower C."/>
        </authorList>
    </citation>
    <scope>NUCLEOTIDE SEQUENCE [LARGE SCALE GENOMIC DNA]</scope>
    <source>
        <strain evidence="1 3">RJX1125</strain>
    </source>
</reference>
<dbReference type="EMBL" id="QRQE01000062">
    <property type="protein sequence ID" value="RHM70214.1"/>
    <property type="molecule type" value="Genomic_DNA"/>
</dbReference>
<dbReference type="GO" id="GO:0016853">
    <property type="term" value="F:isomerase activity"/>
    <property type="evidence" value="ECO:0007669"/>
    <property type="project" value="UniProtKB-KW"/>
</dbReference>
<evidence type="ECO:0000313" key="2">
    <source>
        <dbReference type="EMBL" id="RHM70214.1"/>
    </source>
</evidence>
<dbReference type="Proteomes" id="UP000285610">
    <property type="component" value="Unassembled WGS sequence"/>
</dbReference>
<dbReference type="Proteomes" id="UP000235093">
    <property type="component" value="Unassembled WGS sequence"/>
</dbReference>
<evidence type="ECO:0000313" key="1">
    <source>
        <dbReference type="EMBL" id="PLT71990.1"/>
    </source>
</evidence>
<evidence type="ECO:0000313" key="4">
    <source>
        <dbReference type="Proteomes" id="UP000285610"/>
    </source>
</evidence>
<name>A0A2N5PA22_MEDGN</name>
<sequence>MSGLYSEKTGKTYDAVVVLDDTGDKYVNFKLEFPAAKGRRK</sequence>
<reference evidence="2 4" key="2">
    <citation type="submission" date="2018-08" db="EMBL/GenBank/DDBJ databases">
        <title>A genome reference for cultivated species of the human gut microbiota.</title>
        <authorList>
            <person name="Zou Y."/>
            <person name="Xue W."/>
            <person name="Luo G."/>
        </authorList>
    </citation>
    <scope>NUCLEOTIDE SEQUENCE [LARGE SCALE GENOMIC DNA]</scope>
    <source>
        <strain evidence="2 4">AF33-12</strain>
    </source>
</reference>
<evidence type="ECO:0000313" key="3">
    <source>
        <dbReference type="Proteomes" id="UP000235093"/>
    </source>
</evidence>
<gene>
    <name evidence="1" type="ORF">CDL23_13915</name>
    <name evidence="2" type="ORF">DWZ50_17290</name>
</gene>